<comment type="similarity">
    <text evidence="2 7">Belongs to the major facilitator superfamily. Sugar transporter (TC 2.A.1.1) family.</text>
</comment>
<dbReference type="InterPro" id="IPR045263">
    <property type="entry name" value="GLUT"/>
</dbReference>
<dbReference type="STRING" id="133383.A0A1R0GNY8"/>
<protein>
    <submittedName>
        <fullName evidence="10">Solute carrier family 2, facilitated glucose transporter member 2</fullName>
    </submittedName>
</protein>
<reference evidence="10 11" key="1">
    <citation type="journal article" date="2016" name="Mol. Biol. Evol.">
        <title>Genome-Wide Survey of Gut Fungi (Harpellales) Reveals the First Horizontally Transferred Ubiquitin Gene from a Mosquito Host.</title>
        <authorList>
            <person name="Wang Y."/>
            <person name="White M.M."/>
            <person name="Kvist S."/>
            <person name="Moncalvo J.M."/>
        </authorList>
    </citation>
    <scope>NUCLEOTIDE SEQUENCE [LARGE SCALE GENOMIC DNA]</scope>
    <source>
        <strain evidence="10 11">ALG-7-W6</strain>
    </source>
</reference>
<feature type="transmembrane region" description="Helical" evidence="8">
    <location>
        <begin position="332"/>
        <end position="356"/>
    </location>
</feature>
<dbReference type="PANTHER" id="PTHR23503">
    <property type="entry name" value="SOLUTE CARRIER FAMILY 2"/>
    <property type="match status" value="1"/>
</dbReference>
<feature type="transmembrane region" description="Helical" evidence="8">
    <location>
        <begin position="306"/>
        <end position="326"/>
    </location>
</feature>
<keyword evidence="11" id="KW-1185">Reference proteome</keyword>
<dbReference type="InterPro" id="IPR020846">
    <property type="entry name" value="MFS_dom"/>
</dbReference>
<feature type="transmembrane region" description="Helical" evidence="8">
    <location>
        <begin position="368"/>
        <end position="392"/>
    </location>
</feature>
<feature type="transmembrane region" description="Helical" evidence="8">
    <location>
        <begin position="31"/>
        <end position="50"/>
    </location>
</feature>
<evidence type="ECO:0000256" key="5">
    <source>
        <dbReference type="ARBA" id="ARBA00022989"/>
    </source>
</evidence>
<dbReference type="GO" id="GO:0015149">
    <property type="term" value="F:hexose transmembrane transporter activity"/>
    <property type="evidence" value="ECO:0007669"/>
    <property type="project" value="TreeGrafter"/>
</dbReference>
<feature type="transmembrane region" description="Helical" evidence="8">
    <location>
        <begin position="398"/>
        <end position="418"/>
    </location>
</feature>
<dbReference type="SUPFAM" id="SSF103473">
    <property type="entry name" value="MFS general substrate transporter"/>
    <property type="match status" value="1"/>
</dbReference>
<dbReference type="PROSITE" id="PS00217">
    <property type="entry name" value="SUGAR_TRANSPORT_2"/>
    <property type="match status" value="1"/>
</dbReference>
<dbReference type="GO" id="GO:0016020">
    <property type="term" value="C:membrane"/>
    <property type="evidence" value="ECO:0007669"/>
    <property type="project" value="UniProtKB-SubCell"/>
</dbReference>
<sequence>MNNIKNSVIQCDLFSPKILNLPICLPMSDTYFGLVTSIFAIGGLVGAFFGGYCSEKYGRKKYLVFNALFFFVGSLVEMFSTTPGMLVAGRFISGLGSGGGVVTAPMYLTEIAPIKYRGFLNTFNQMLIVVGIFIAQLMGYFFNTGNRWRYVIVLSVISSVANMLTMLLVVESPKYLISKGKVPEARIALIRLRGISFVDDEISFWENSESEFSNSLQSNPNDNRTNIGLIKIMTMKKYRLALILAFCLQTAQQLSGINTIFFYSNEIFSKMFSSSKSAVLTLIVGSVNVIFTLLVEFIIDRLGRKVLLLASMGSMVICLSVLTISLVHRINILSIILIYLTTISFISGLGALPYLIATELFDQRAMSAGNTVSISANWIWTFVIGMAFLSLQEKLGDYVNILFIGFLIIFGTFFYLYLPETKDKTYNAVSKELLNKHL</sequence>
<dbReference type="EMBL" id="LSSL01006011">
    <property type="protein sequence ID" value="OLY78588.1"/>
    <property type="molecule type" value="Genomic_DNA"/>
</dbReference>
<evidence type="ECO:0000256" key="1">
    <source>
        <dbReference type="ARBA" id="ARBA00004141"/>
    </source>
</evidence>
<accession>A0A1R0GNY8</accession>
<dbReference type="PROSITE" id="PS00216">
    <property type="entry name" value="SUGAR_TRANSPORT_1"/>
    <property type="match status" value="1"/>
</dbReference>
<dbReference type="InterPro" id="IPR005828">
    <property type="entry name" value="MFS_sugar_transport-like"/>
</dbReference>
<feature type="transmembrane region" description="Helical" evidence="8">
    <location>
        <begin position="148"/>
        <end position="170"/>
    </location>
</feature>
<dbReference type="PANTHER" id="PTHR23503:SF8">
    <property type="entry name" value="FACILITATED GLUCOSE TRANSPORTER PROTEIN 1"/>
    <property type="match status" value="1"/>
</dbReference>
<dbReference type="NCBIfam" id="TIGR00879">
    <property type="entry name" value="SP"/>
    <property type="match status" value="1"/>
</dbReference>
<keyword evidence="3 7" id="KW-0813">Transport</keyword>
<evidence type="ECO:0000313" key="11">
    <source>
        <dbReference type="Proteomes" id="UP000187455"/>
    </source>
</evidence>
<feature type="transmembrane region" description="Helical" evidence="8">
    <location>
        <begin position="278"/>
        <end position="299"/>
    </location>
</feature>
<dbReference type="InterPro" id="IPR005829">
    <property type="entry name" value="Sugar_transporter_CS"/>
</dbReference>
<evidence type="ECO:0000256" key="6">
    <source>
        <dbReference type="ARBA" id="ARBA00023136"/>
    </source>
</evidence>
<feature type="transmembrane region" description="Helical" evidence="8">
    <location>
        <begin position="62"/>
        <end position="81"/>
    </location>
</feature>
<dbReference type="InterPro" id="IPR003663">
    <property type="entry name" value="Sugar/inositol_transpt"/>
</dbReference>
<dbReference type="PRINTS" id="PR00171">
    <property type="entry name" value="SUGRTRNSPORT"/>
</dbReference>
<dbReference type="AlphaFoldDB" id="A0A1R0GNY8"/>
<dbReference type="Proteomes" id="UP000187455">
    <property type="component" value="Unassembled WGS sequence"/>
</dbReference>
<keyword evidence="10" id="KW-0762">Sugar transport</keyword>
<proteinExistence type="inferred from homology"/>
<feature type="transmembrane region" description="Helical" evidence="8">
    <location>
        <begin position="120"/>
        <end position="142"/>
    </location>
</feature>
<dbReference type="PROSITE" id="PS50850">
    <property type="entry name" value="MFS"/>
    <property type="match status" value="1"/>
</dbReference>
<dbReference type="OrthoDB" id="4540492at2759"/>
<keyword evidence="4 8" id="KW-0812">Transmembrane</keyword>
<comment type="caution">
    <text evidence="10">The sequence shown here is derived from an EMBL/GenBank/DDBJ whole genome shotgun (WGS) entry which is preliminary data.</text>
</comment>
<feature type="transmembrane region" description="Helical" evidence="8">
    <location>
        <begin position="87"/>
        <end position="108"/>
    </location>
</feature>
<evidence type="ECO:0000313" key="10">
    <source>
        <dbReference type="EMBL" id="OLY78588.1"/>
    </source>
</evidence>
<gene>
    <name evidence="10" type="ORF">AYI68_g7362</name>
</gene>
<feature type="domain" description="Major facilitator superfamily (MFS) profile" evidence="9">
    <location>
        <begin position="1"/>
        <end position="422"/>
    </location>
</feature>
<evidence type="ECO:0000256" key="8">
    <source>
        <dbReference type="SAM" id="Phobius"/>
    </source>
</evidence>
<evidence type="ECO:0000256" key="7">
    <source>
        <dbReference type="RuleBase" id="RU003346"/>
    </source>
</evidence>
<feature type="transmembrane region" description="Helical" evidence="8">
    <location>
        <begin position="240"/>
        <end position="263"/>
    </location>
</feature>
<name>A0A1R0GNY8_9FUNG</name>
<keyword evidence="6 8" id="KW-0472">Membrane</keyword>
<dbReference type="Gene3D" id="1.20.1250.20">
    <property type="entry name" value="MFS general substrate transporter like domains"/>
    <property type="match status" value="1"/>
</dbReference>
<comment type="subcellular location">
    <subcellularLocation>
        <location evidence="1">Membrane</location>
        <topology evidence="1">Multi-pass membrane protein</topology>
    </subcellularLocation>
</comment>
<evidence type="ECO:0000256" key="3">
    <source>
        <dbReference type="ARBA" id="ARBA00022448"/>
    </source>
</evidence>
<evidence type="ECO:0000256" key="4">
    <source>
        <dbReference type="ARBA" id="ARBA00022692"/>
    </source>
</evidence>
<dbReference type="Pfam" id="PF00083">
    <property type="entry name" value="Sugar_tr"/>
    <property type="match status" value="1"/>
</dbReference>
<dbReference type="InterPro" id="IPR036259">
    <property type="entry name" value="MFS_trans_sf"/>
</dbReference>
<keyword evidence="5 8" id="KW-1133">Transmembrane helix</keyword>
<evidence type="ECO:0000256" key="2">
    <source>
        <dbReference type="ARBA" id="ARBA00010992"/>
    </source>
</evidence>
<organism evidence="10 11">
    <name type="scientific">Smittium mucronatum</name>
    <dbReference type="NCBI Taxonomy" id="133383"/>
    <lineage>
        <taxon>Eukaryota</taxon>
        <taxon>Fungi</taxon>
        <taxon>Fungi incertae sedis</taxon>
        <taxon>Zoopagomycota</taxon>
        <taxon>Kickxellomycotina</taxon>
        <taxon>Harpellomycetes</taxon>
        <taxon>Harpellales</taxon>
        <taxon>Legeriomycetaceae</taxon>
        <taxon>Smittium</taxon>
    </lineage>
</organism>
<evidence type="ECO:0000259" key="9">
    <source>
        <dbReference type="PROSITE" id="PS50850"/>
    </source>
</evidence>